<evidence type="ECO:0000256" key="4">
    <source>
        <dbReference type="ARBA" id="ARBA00023136"/>
    </source>
</evidence>
<organism evidence="7 8">
    <name type="scientific">Microbacterium terricola</name>
    <dbReference type="NCBI Taxonomy" id="344163"/>
    <lineage>
        <taxon>Bacteria</taxon>
        <taxon>Bacillati</taxon>
        <taxon>Actinomycetota</taxon>
        <taxon>Actinomycetes</taxon>
        <taxon>Micrococcales</taxon>
        <taxon>Microbacteriaceae</taxon>
        <taxon>Microbacterium</taxon>
    </lineage>
</organism>
<evidence type="ECO:0000259" key="6">
    <source>
        <dbReference type="Pfam" id="PF06803"/>
    </source>
</evidence>
<name>A0ABM8E2B2_9MICO</name>
<keyword evidence="3 5" id="KW-1133">Transmembrane helix</keyword>
<feature type="transmembrane region" description="Helical" evidence="5">
    <location>
        <begin position="50"/>
        <end position="72"/>
    </location>
</feature>
<reference evidence="7 8" key="1">
    <citation type="submission" date="2022-12" db="EMBL/GenBank/DDBJ databases">
        <title>Microbacterium terricola strain KV-448 chromosome, complete genome.</title>
        <authorList>
            <person name="Oshima T."/>
            <person name="Moriya T."/>
            <person name="Bessho Y."/>
        </authorList>
    </citation>
    <scope>NUCLEOTIDE SEQUENCE [LARGE SCALE GENOMIC DNA]</scope>
    <source>
        <strain evidence="7 8">KV-448</strain>
    </source>
</reference>
<proteinExistence type="predicted"/>
<dbReference type="Proteomes" id="UP001317779">
    <property type="component" value="Chromosome"/>
</dbReference>
<evidence type="ECO:0000256" key="3">
    <source>
        <dbReference type="ARBA" id="ARBA00022989"/>
    </source>
</evidence>
<accession>A0ABM8E2B2</accession>
<keyword evidence="8" id="KW-1185">Reference proteome</keyword>
<gene>
    <name evidence="7" type="ORF">Microterr_25850</name>
</gene>
<comment type="subcellular location">
    <subcellularLocation>
        <location evidence="1">Endomembrane system</location>
        <topology evidence="1">Multi-pass membrane protein</topology>
    </subcellularLocation>
</comment>
<dbReference type="Pfam" id="PF06803">
    <property type="entry name" value="DUF1232"/>
    <property type="match status" value="1"/>
</dbReference>
<feature type="transmembrane region" description="Helical" evidence="5">
    <location>
        <begin position="25"/>
        <end position="44"/>
    </location>
</feature>
<dbReference type="EMBL" id="AP027141">
    <property type="protein sequence ID" value="BDV31925.1"/>
    <property type="molecule type" value="Genomic_DNA"/>
</dbReference>
<keyword evidence="2 5" id="KW-0812">Transmembrane</keyword>
<dbReference type="InterPro" id="IPR010652">
    <property type="entry name" value="DUF1232"/>
</dbReference>
<keyword evidence="4 5" id="KW-0472">Membrane</keyword>
<feature type="domain" description="DUF1232" evidence="6">
    <location>
        <begin position="29"/>
        <end position="63"/>
    </location>
</feature>
<evidence type="ECO:0000256" key="1">
    <source>
        <dbReference type="ARBA" id="ARBA00004127"/>
    </source>
</evidence>
<protein>
    <recommendedName>
        <fullName evidence="6">DUF1232 domain-containing protein</fullName>
    </recommendedName>
</protein>
<sequence length="85" mass="9553">MCAVPHNGQMWWSFLKAIKDRKHRVAPTTWVVGIASVVYTFWPLDLIPELVLGPLGFADDLGLWGIFLLLFAREKGRWQAGLGSS</sequence>
<evidence type="ECO:0000313" key="7">
    <source>
        <dbReference type="EMBL" id="BDV31925.1"/>
    </source>
</evidence>
<evidence type="ECO:0000256" key="2">
    <source>
        <dbReference type="ARBA" id="ARBA00022692"/>
    </source>
</evidence>
<evidence type="ECO:0000256" key="5">
    <source>
        <dbReference type="SAM" id="Phobius"/>
    </source>
</evidence>
<evidence type="ECO:0000313" key="8">
    <source>
        <dbReference type="Proteomes" id="UP001317779"/>
    </source>
</evidence>